<accession>A0A085M4T2</accession>
<evidence type="ECO:0000313" key="2">
    <source>
        <dbReference type="Proteomes" id="UP000030764"/>
    </source>
</evidence>
<dbReference type="EMBL" id="KL363230">
    <property type="protein sequence ID" value="KFD52228.1"/>
    <property type="molecule type" value="Genomic_DNA"/>
</dbReference>
<protein>
    <submittedName>
        <fullName evidence="1">Uncharacterized protein</fullName>
    </submittedName>
</protein>
<dbReference type="AlphaFoldDB" id="A0A085M4T2"/>
<gene>
    <name evidence="1" type="ORF">M513_06941</name>
</gene>
<name>A0A085M4T2_9BILA</name>
<reference evidence="1 2" key="1">
    <citation type="journal article" date="2014" name="Nat. Genet.">
        <title>Genome and transcriptome of the porcine whipworm Trichuris suis.</title>
        <authorList>
            <person name="Jex A.R."/>
            <person name="Nejsum P."/>
            <person name="Schwarz E.M."/>
            <person name="Hu L."/>
            <person name="Young N.D."/>
            <person name="Hall R.S."/>
            <person name="Korhonen P.K."/>
            <person name="Liao S."/>
            <person name="Thamsborg S."/>
            <person name="Xia J."/>
            <person name="Xu P."/>
            <person name="Wang S."/>
            <person name="Scheerlinck J.P."/>
            <person name="Hofmann A."/>
            <person name="Sternberg P.W."/>
            <person name="Wang J."/>
            <person name="Gasser R.B."/>
        </authorList>
    </citation>
    <scope>NUCLEOTIDE SEQUENCE [LARGE SCALE GENOMIC DNA]</scope>
    <source>
        <strain evidence="1">DCEP-RM93M</strain>
    </source>
</reference>
<keyword evidence="2" id="KW-1185">Reference proteome</keyword>
<proteinExistence type="predicted"/>
<dbReference type="Proteomes" id="UP000030764">
    <property type="component" value="Unassembled WGS sequence"/>
</dbReference>
<organism evidence="1 2">
    <name type="scientific">Trichuris suis</name>
    <name type="common">pig whipworm</name>
    <dbReference type="NCBI Taxonomy" id="68888"/>
    <lineage>
        <taxon>Eukaryota</taxon>
        <taxon>Metazoa</taxon>
        <taxon>Ecdysozoa</taxon>
        <taxon>Nematoda</taxon>
        <taxon>Enoplea</taxon>
        <taxon>Dorylaimia</taxon>
        <taxon>Trichinellida</taxon>
        <taxon>Trichuridae</taxon>
        <taxon>Trichuris</taxon>
    </lineage>
</organism>
<evidence type="ECO:0000313" key="1">
    <source>
        <dbReference type="EMBL" id="KFD52228.1"/>
    </source>
</evidence>
<sequence length="71" mass="8403">MWLHTIRWINCEQPIRYSRWLDVGRLPFQRRQLLAKDVSKLLSVSPHAVQIFNSRVGTSKNHCFSEMLCTC</sequence>